<organism evidence="3 4">
    <name type="scientific">Candidatus Muproteobacteria bacterium RBG_16_62_13</name>
    <dbReference type="NCBI Taxonomy" id="1817756"/>
    <lineage>
        <taxon>Bacteria</taxon>
        <taxon>Pseudomonadati</taxon>
        <taxon>Pseudomonadota</taxon>
        <taxon>Candidatus Muproteobacteria</taxon>
    </lineage>
</organism>
<dbReference type="InterPro" id="IPR018712">
    <property type="entry name" value="Tle1-like_cat"/>
</dbReference>
<reference evidence="3 4" key="1">
    <citation type="journal article" date="2016" name="Nat. Commun.">
        <title>Thousands of microbial genomes shed light on interconnected biogeochemical processes in an aquifer system.</title>
        <authorList>
            <person name="Anantharaman K."/>
            <person name="Brown C.T."/>
            <person name="Hug L.A."/>
            <person name="Sharon I."/>
            <person name="Castelle C.J."/>
            <person name="Probst A.J."/>
            <person name="Thomas B.C."/>
            <person name="Singh A."/>
            <person name="Wilkins M.J."/>
            <person name="Karaoz U."/>
            <person name="Brodie E.L."/>
            <person name="Williams K.H."/>
            <person name="Hubbard S.S."/>
            <person name="Banfield J.F."/>
        </authorList>
    </citation>
    <scope>NUCLEOTIDE SEQUENCE [LARGE SCALE GENOMIC DNA]</scope>
</reference>
<dbReference type="AlphaFoldDB" id="A0A1F6T7Z9"/>
<name>A0A1F6T7Z9_9PROT</name>
<gene>
    <name evidence="3" type="ORF">A2140_06675</name>
</gene>
<sequence>MALYAFDGTWNEEKDAGEYGKNTNVVKFRDAYDGPHEFYTKGVGTKHGIIGKILGGALGAGGHQRIDEGKLALFKNFSSGDTEIDIVGFSRGAALALHFANVIAKEGVVNPETDDVIAKKPAIRFLGLWDVVAAFGIPIDIGVPFSRINLGYRLKLPDNVKYCFHALAMDERRQTFRPTRVNGGYEVWFRGVHSDIGGGNDNQALSHIALRWMLRKAAKTGLPIRPGADRMLDPTINTKADISRNKDLIKNDPREIKSQDLIHYTVMARNGDVNPPAGAPVESDVHETERLKP</sequence>
<dbReference type="Pfam" id="PF09994">
    <property type="entry name" value="T6SS_Tle1-like_cat"/>
    <property type="match status" value="1"/>
</dbReference>
<dbReference type="Proteomes" id="UP000178379">
    <property type="component" value="Unassembled WGS sequence"/>
</dbReference>
<feature type="compositionally biased region" description="Basic and acidic residues" evidence="1">
    <location>
        <begin position="283"/>
        <end position="293"/>
    </location>
</feature>
<proteinExistence type="predicted"/>
<feature type="domain" description="T6SS Phospholipase effector Tle1-like catalytic" evidence="2">
    <location>
        <begin position="116"/>
        <end position="215"/>
    </location>
</feature>
<dbReference type="STRING" id="1817756.A2140_06675"/>
<feature type="region of interest" description="Disordered" evidence="1">
    <location>
        <begin position="270"/>
        <end position="293"/>
    </location>
</feature>
<evidence type="ECO:0000313" key="4">
    <source>
        <dbReference type="Proteomes" id="UP000178379"/>
    </source>
</evidence>
<evidence type="ECO:0000256" key="1">
    <source>
        <dbReference type="SAM" id="MobiDB-lite"/>
    </source>
</evidence>
<evidence type="ECO:0000313" key="3">
    <source>
        <dbReference type="EMBL" id="OGI41267.1"/>
    </source>
</evidence>
<protein>
    <recommendedName>
        <fullName evidence="2">T6SS Phospholipase effector Tle1-like catalytic domain-containing protein</fullName>
    </recommendedName>
</protein>
<dbReference type="EMBL" id="MFSQ01000023">
    <property type="protein sequence ID" value="OGI41267.1"/>
    <property type="molecule type" value="Genomic_DNA"/>
</dbReference>
<dbReference type="PANTHER" id="PTHR33840:SF1">
    <property type="entry name" value="TLE1 PHOSPHOLIPASE DOMAIN-CONTAINING PROTEIN"/>
    <property type="match status" value="1"/>
</dbReference>
<dbReference type="PANTHER" id="PTHR33840">
    <property type="match status" value="1"/>
</dbReference>
<accession>A0A1F6T7Z9</accession>
<comment type="caution">
    <text evidence="3">The sequence shown here is derived from an EMBL/GenBank/DDBJ whole genome shotgun (WGS) entry which is preliminary data.</text>
</comment>
<evidence type="ECO:0000259" key="2">
    <source>
        <dbReference type="Pfam" id="PF09994"/>
    </source>
</evidence>